<protein>
    <submittedName>
        <fullName evidence="1">Hypothetical membrane spanning protein</fullName>
    </submittedName>
</protein>
<dbReference type="eggNOG" id="COG5184">
    <property type="taxonomic scope" value="Bacteria"/>
</dbReference>
<dbReference type="EMBL" id="AE016828">
    <property type="protein sequence ID" value="AAO90726.1"/>
    <property type="molecule type" value="Genomic_DNA"/>
</dbReference>
<dbReference type="STRING" id="227377.CBU_1217"/>
<gene>
    <name evidence="1" type="ordered locus">CBU_1217</name>
</gene>
<dbReference type="PROSITE" id="PS50012">
    <property type="entry name" value="RCC1_3"/>
    <property type="match status" value="4"/>
</dbReference>
<dbReference type="Gene3D" id="2.130.10.30">
    <property type="entry name" value="Regulator of chromosome condensation 1/beta-lactamase-inhibitor protein II"/>
    <property type="match status" value="2"/>
</dbReference>
<dbReference type="Proteomes" id="UP000002671">
    <property type="component" value="Chromosome"/>
</dbReference>
<dbReference type="PATRIC" id="fig|227377.7.peg.1210"/>
<dbReference type="SMR" id="Q83CB0"/>
<name>Q83CB0_COXBU</name>
<dbReference type="RefSeq" id="NP_820212.1">
    <property type="nucleotide sequence ID" value="NC_002971.4"/>
</dbReference>
<dbReference type="Pfam" id="PF13540">
    <property type="entry name" value="RCC1_2"/>
    <property type="match status" value="1"/>
</dbReference>
<dbReference type="InterPro" id="IPR051553">
    <property type="entry name" value="Ran_GTPase-activating"/>
</dbReference>
<dbReference type="PANTHER" id="PTHR45982:SF1">
    <property type="entry name" value="REGULATOR OF CHROMOSOME CONDENSATION"/>
    <property type="match status" value="1"/>
</dbReference>
<dbReference type="InterPro" id="IPR000408">
    <property type="entry name" value="Reg_chr_condens"/>
</dbReference>
<reference evidence="1 2" key="1">
    <citation type="journal article" date="2003" name="Proc. Natl. Acad. Sci. U.S.A.">
        <title>Complete genome sequence of the Q-fever pathogen, Coxiella burnetii.</title>
        <authorList>
            <person name="Seshadri R."/>
            <person name="Paulsen I.T."/>
            <person name="Eisen J.A."/>
            <person name="Read T.D."/>
            <person name="Nelson K.E."/>
            <person name="Nelson W.C."/>
            <person name="Ward N.L."/>
            <person name="Tettelin H."/>
            <person name="Davidsen T.M."/>
            <person name="Beanan M.J."/>
            <person name="Deboy R.T."/>
            <person name="Daugherty S.C."/>
            <person name="Brinkac L.M."/>
            <person name="Madupu R."/>
            <person name="Dodson R.J."/>
            <person name="Khouri H.M."/>
            <person name="Lee K.H."/>
            <person name="Carty H.A."/>
            <person name="Scanlan D."/>
            <person name="Heinzen R.A."/>
            <person name="Thompson H.A."/>
            <person name="Samuel J.E."/>
            <person name="Fraser C.M."/>
            <person name="Heidelberg J.F."/>
        </authorList>
    </citation>
    <scope>NUCLEOTIDE SEQUENCE [LARGE SCALE GENOMIC DNA]</scope>
    <source>
        <strain evidence="2">RSA 493 / Nine Mile phase I</strain>
    </source>
</reference>
<dbReference type="InterPro" id="IPR009091">
    <property type="entry name" value="RCC1/BLIP-II"/>
</dbReference>
<dbReference type="EnsemblBacteria" id="AAO90726">
    <property type="protein sequence ID" value="AAO90726"/>
    <property type="gene ID" value="CBU_1217"/>
</dbReference>
<sequence length="497" mass="57833">MRTSHQNQPSSPFLLPPDVLPLIFYGLTPVDLARLFVVAKGARPWFETFFASDTDYKAYLQLNIPQLFMVIGNNLFFDYSLVWIARAGVWGWGNNYTGQLDFGNIHEMTKPARIPLDSFIPEMAPDDYVVQFASADFLSGKARSLVATRQGQLHEYYWERISNTRSEFIQHRHYELNVTIVQLLSDYRHAFILTEEGGIYGWGFNISGELGLGDRFERSQPTELPQNFFPYLLERGDRIVQLNFADRYLVARTAQGHVYVWGFNYRGRLGLDDEQDRLHPVELSWDFFPEWHPDDYIIQVVVGDRHTLALTQLGYIYAWGKNSYGQLGFRDQQDRNRPALLPWNRFPGLLERNDRIIELIAGGARSLARTEQGFIYIWGARWLLVRGDPEFRHHPMLLTENYFPGLRRRGDHLVELIAGPDHTLARTEQGYIYAWGRNYYGQLGLGDRRIQRQPALLDPNAIPPLSQWRNAFSFIKSFREEKIEDTDSFSYAPFSRK</sequence>
<evidence type="ECO:0000313" key="2">
    <source>
        <dbReference type="Proteomes" id="UP000002671"/>
    </source>
</evidence>
<dbReference type="OrthoDB" id="238206at2"/>
<dbReference type="Pfam" id="PF00415">
    <property type="entry name" value="RCC1"/>
    <property type="match status" value="3"/>
</dbReference>
<organism evidence="1 2">
    <name type="scientific">Coxiella burnetii (strain RSA 493 / Nine Mile phase I)</name>
    <dbReference type="NCBI Taxonomy" id="227377"/>
    <lineage>
        <taxon>Bacteria</taxon>
        <taxon>Pseudomonadati</taxon>
        <taxon>Pseudomonadota</taxon>
        <taxon>Gammaproteobacteria</taxon>
        <taxon>Legionellales</taxon>
        <taxon>Coxiellaceae</taxon>
        <taxon>Coxiella</taxon>
    </lineage>
</organism>
<dbReference type="GeneID" id="1209121"/>
<dbReference type="AlphaFoldDB" id="Q83CB0"/>
<reference evidence="1 2" key="2">
    <citation type="journal article" date="2009" name="Infect. Immun.">
        <title>Comparative genomics reveal extensive transposon-mediated genomic plasticity and diversity among potential effector proteins within the genus Coxiella.</title>
        <authorList>
            <person name="Beare P.A."/>
            <person name="Unsworth N."/>
            <person name="Andoh M."/>
            <person name="Voth D.E."/>
            <person name="Omsland A."/>
            <person name="Gilk S.D."/>
            <person name="Williams K.P."/>
            <person name="Sobral B.W."/>
            <person name="Kupko J.J.III."/>
            <person name="Porcella S.F."/>
            <person name="Samuel J.E."/>
            <person name="Heinzen R.A."/>
        </authorList>
    </citation>
    <scope>NUCLEOTIDE SEQUENCE [LARGE SCALE GENOMIC DNA]</scope>
    <source>
        <strain evidence="2">RSA 493 / Nine Mile phase I</strain>
    </source>
</reference>
<dbReference type="KEGG" id="cbu:CBU_1217"/>
<evidence type="ECO:0000313" key="1">
    <source>
        <dbReference type="EMBL" id="AAO90726.1"/>
    </source>
</evidence>
<dbReference type="SUPFAM" id="SSF50985">
    <property type="entry name" value="RCC1/BLIP-II"/>
    <property type="match status" value="2"/>
</dbReference>
<keyword evidence="2" id="KW-1185">Reference proteome</keyword>
<dbReference type="HOGENOM" id="CLU_042637_0_0_6"/>
<dbReference type="RefSeq" id="WP_010958080.1">
    <property type="nucleotide sequence ID" value="NC_002971.4"/>
</dbReference>
<proteinExistence type="predicted"/>
<dbReference type="PRINTS" id="PR00633">
    <property type="entry name" value="RCCNDNSATION"/>
</dbReference>
<accession>Q83CB0</accession>
<dbReference type="PANTHER" id="PTHR45982">
    <property type="entry name" value="REGULATOR OF CHROMOSOME CONDENSATION"/>
    <property type="match status" value="1"/>
</dbReference>